<name>A0ABY7CBB9_9BASI</name>
<accession>A0ABY7CBB9</accession>
<reference evidence="2" key="1">
    <citation type="submission" date="2022-10" db="EMBL/GenBank/DDBJ databases">
        <title>Puccinia triticina Genome sequencing and assembly.</title>
        <authorList>
            <person name="Li C."/>
        </authorList>
    </citation>
    <scope>NUCLEOTIDE SEQUENCE</scope>
    <source>
        <strain evidence="2">Pt15</strain>
    </source>
</reference>
<dbReference type="GeneID" id="77807619"/>
<protein>
    <recommendedName>
        <fullName evidence="4">Secreted protein</fullName>
    </recommendedName>
</protein>
<dbReference type="Proteomes" id="UP001164743">
    <property type="component" value="Chromosome 2A"/>
</dbReference>
<sequence length="81" mass="8764">MVHPAIAITLMMVSVLVICCTGQPLASTQLTRRNDPTTNKVLLRRKIKPVDISRGITGEGSATTTGTKSDYTTFVSRPQAF</sequence>
<evidence type="ECO:0000313" key="3">
    <source>
        <dbReference type="Proteomes" id="UP001164743"/>
    </source>
</evidence>
<keyword evidence="3" id="KW-1185">Reference proteome</keyword>
<dbReference type="RefSeq" id="XP_053017312.1">
    <property type="nucleotide sequence ID" value="XM_053166735.1"/>
</dbReference>
<feature type="transmembrane region" description="Helical" evidence="1">
    <location>
        <begin position="6"/>
        <end position="26"/>
    </location>
</feature>
<dbReference type="EMBL" id="CP110422">
    <property type="protein sequence ID" value="WAQ81757.1"/>
    <property type="molecule type" value="Genomic_DNA"/>
</dbReference>
<evidence type="ECO:0000256" key="1">
    <source>
        <dbReference type="SAM" id="Phobius"/>
    </source>
</evidence>
<organism evidence="2 3">
    <name type="scientific">Puccinia triticina</name>
    <dbReference type="NCBI Taxonomy" id="208348"/>
    <lineage>
        <taxon>Eukaryota</taxon>
        <taxon>Fungi</taxon>
        <taxon>Dikarya</taxon>
        <taxon>Basidiomycota</taxon>
        <taxon>Pucciniomycotina</taxon>
        <taxon>Pucciniomycetes</taxon>
        <taxon>Pucciniales</taxon>
        <taxon>Pucciniaceae</taxon>
        <taxon>Puccinia</taxon>
    </lineage>
</organism>
<keyword evidence="1" id="KW-0812">Transmembrane</keyword>
<keyword evidence="1" id="KW-0472">Membrane</keyword>
<keyword evidence="1" id="KW-1133">Transmembrane helix</keyword>
<evidence type="ECO:0000313" key="2">
    <source>
        <dbReference type="EMBL" id="WAQ81757.1"/>
    </source>
</evidence>
<gene>
    <name evidence="2" type="ORF">PtA15_2A68</name>
</gene>
<proteinExistence type="predicted"/>
<evidence type="ECO:0008006" key="4">
    <source>
        <dbReference type="Google" id="ProtNLM"/>
    </source>
</evidence>